<evidence type="ECO:0000313" key="3">
    <source>
        <dbReference type="Proteomes" id="UP000199377"/>
    </source>
</evidence>
<protein>
    <submittedName>
        <fullName evidence="2">Uncharacterized protein</fullName>
    </submittedName>
</protein>
<evidence type="ECO:0000256" key="1">
    <source>
        <dbReference type="SAM" id="MobiDB-lite"/>
    </source>
</evidence>
<dbReference type="Proteomes" id="UP000199377">
    <property type="component" value="Unassembled WGS sequence"/>
</dbReference>
<dbReference type="InterPro" id="IPR011049">
    <property type="entry name" value="Serralysin-like_metalloprot_C"/>
</dbReference>
<reference evidence="2 3" key="1">
    <citation type="submission" date="2016-10" db="EMBL/GenBank/DDBJ databases">
        <authorList>
            <person name="de Groot N.N."/>
        </authorList>
    </citation>
    <scope>NUCLEOTIDE SEQUENCE [LARGE SCALE GENOMIC DNA]</scope>
    <source>
        <strain evidence="2 3">CGMCC 1.11030</strain>
    </source>
</reference>
<organism evidence="2 3">
    <name type="scientific">Albimonas pacifica</name>
    <dbReference type="NCBI Taxonomy" id="1114924"/>
    <lineage>
        <taxon>Bacteria</taxon>
        <taxon>Pseudomonadati</taxon>
        <taxon>Pseudomonadota</taxon>
        <taxon>Alphaproteobacteria</taxon>
        <taxon>Rhodobacterales</taxon>
        <taxon>Paracoccaceae</taxon>
        <taxon>Albimonas</taxon>
    </lineage>
</organism>
<dbReference type="EMBL" id="FOQH01000008">
    <property type="protein sequence ID" value="SFI67775.1"/>
    <property type="molecule type" value="Genomic_DNA"/>
</dbReference>
<keyword evidence="3" id="KW-1185">Reference proteome</keyword>
<dbReference type="AlphaFoldDB" id="A0A1I3K6D1"/>
<sequence length="107" mass="11736">MTRRPGNSDAPPEDALVSAAETGGEDPEALSRFLDGDRFEFRLSGGRGFILDFEKGRDVISLEGLGLTPWDLLPSIRGRDLVLSFEGGEVVLRGAAGVHLDQWDFRY</sequence>
<accession>A0A1I3K6D1</accession>
<evidence type="ECO:0000313" key="2">
    <source>
        <dbReference type="EMBL" id="SFI67775.1"/>
    </source>
</evidence>
<dbReference type="SUPFAM" id="SSF51120">
    <property type="entry name" value="beta-Roll"/>
    <property type="match status" value="1"/>
</dbReference>
<proteinExistence type="predicted"/>
<feature type="region of interest" description="Disordered" evidence="1">
    <location>
        <begin position="1"/>
        <end position="27"/>
    </location>
</feature>
<dbReference type="OrthoDB" id="8479154at2"/>
<gene>
    <name evidence="2" type="ORF">SAMN05216258_108308</name>
</gene>
<name>A0A1I3K6D1_9RHOB</name>
<dbReference type="RefSeq" id="WP_092862108.1">
    <property type="nucleotide sequence ID" value="NZ_FOQH01000008.1"/>
</dbReference>